<accession>A0ABV5B9I6</accession>
<evidence type="ECO:0000313" key="3">
    <source>
        <dbReference type="Proteomes" id="UP001580407"/>
    </source>
</evidence>
<sequence length="188" mass="21827">MESLWMDFANSMWRDWKGGGPSVDRLEQQEWQQSFTAKMKYAVNQPDRTELERARLLRDRLLRYAENLAAGVLLKDSDIEYLNEVMAGGTVTRRLMAAGSALRMELEPAGSGWGQVLADVAADFARMLSEQDISRIRCCDNPDCRWVFYDDTRSRTKRYCDDKLCGNLMKVRRHRARRKAQAHKEENN</sequence>
<dbReference type="InterPro" id="IPR021005">
    <property type="entry name" value="Znf_CGNR"/>
</dbReference>
<protein>
    <submittedName>
        <fullName evidence="2">CGNR zinc finger domain-containing protein</fullName>
    </submittedName>
</protein>
<dbReference type="PANTHER" id="PTHR35525">
    <property type="entry name" value="BLL6575 PROTEIN"/>
    <property type="match status" value="1"/>
</dbReference>
<dbReference type="Gene3D" id="1.10.3300.10">
    <property type="entry name" value="Jann2411-like domain"/>
    <property type="match status" value="1"/>
</dbReference>
<gene>
    <name evidence="2" type="ORF">ACE3NQ_15625</name>
</gene>
<dbReference type="PANTHER" id="PTHR35525:SF3">
    <property type="entry name" value="BLL6575 PROTEIN"/>
    <property type="match status" value="1"/>
</dbReference>
<evidence type="ECO:0000259" key="1">
    <source>
        <dbReference type="Pfam" id="PF11706"/>
    </source>
</evidence>
<dbReference type="Pfam" id="PF11706">
    <property type="entry name" value="zf-CGNR"/>
    <property type="match status" value="1"/>
</dbReference>
<name>A0ABV5B9I6_9BACL</name>
<organism evidence="2 3">
    <name type="scientific">Paenibacillus terreus</name>
    <dbReference type="NCBI Taxonomy" id="1387834"/>
    <lineage>
        <taxon>Bacteria</taxon>
        <taxon>Bacillati</taxon>
        <taxon>Bacillota</taxon>
        <taxon>Bacilli</taxon>
        <taxon>Bacillales</taxon>
        <taxon>Paenibacillaceae</taxon>
        <taxon>Paenibacillus</taxon>
    </lineage>
</organism>
<proteinExistence type="predicted"/>
<dbReference type="RefSeq" id="WP_375526117.1">
    <property type="nucleotide sequence ID" value="NZ_JBHILM010000017.1"/>
</dbReference>
<comment type="caution">
    <text evidence="2">The sequence shown here is derived from an EMBL/GenBank/DDBJ whole genome shotgun (WGS) entry which is preliminary data.</text>
</comment>
<feature type="domain" description="Zinc finger CGNR" evidence="1">
    <location>
        <begin position="135"/>
        <end position="178"/>
    </location>
</feature>
<dbReference type="SUPFAM" id="SSF160904">
    <property type="entry name" value="Jann2411-like"/>
    <property type="match status" value="1"/>
</dbReference>
<keyword evidence="3" id="KW-1185">Reference proteome</keyword>
<dbReference type="EMBL" id="JBHILM010000017">
    <property type="protein sequence ID" value="MFB5682356.1"/>
    <property type="molecule type" value="Genomic_DNA"/>
</dbReference>
<dbReference type="InterPro" id="IPR023286">
    <property type="entry name" value="ABATE_dom_sf"/>
</dbReference>
<dbReference type="InterPro" id="IPR010852">
    <property type="entry name" value="ABATE"/>
</dbReference>
<dbReference type="Proteomes" id="UP001580407">
    <property type="component" value="Unassembled WGS sequence"/>
</dbReference>
<reference evidence="2 3" key="1">
    <citation type="submission" date="2024-09" db="EMBL/GenBank/DDBJ databases">
        <authorList>
            <person name="Ruan L."/>
        </authorList>
    </citation>
    <scope>NUCLEOTIDE SEQUENCE [LARGE SCALE GENOMIC DNA]</scope>
    <source>
        <strain evidence="2 3">D33</strain>
    </source>
</reference>
<evidence type="ECO:0000313" key="2">
    <source>
        <dbReference type="EMBL" id="MFB5682356.1"/>
    </source>
</evidence>
<dbReference type="Pfam" id="PF07336">
    <property type="entry name" value="ABATE"/>
    <property type="match status" value="1"/>
</dbReference>